<keyword evidence="3" id="KW-1185">Reference proteome</keyword>
<feature type="region of interest" description="Disordered" evidence="1">
    <location>
        <begin position="24"/>
        <end position="55"/>
    </location>
</feature>
<dbReference type="Proteomes" id="UP000656548">
    <property type="component" value="Unassembled WGS sequence"/>
</dbReference>
<organism evidence="2 3">
    <name type="scientific">Amycolatopsis roodepoortensis</name>
    <dbReference type="NCBI Taxonomy" id="700274"/>
    <lineage>
        <taxon>Bacteria</taxon>
        <taxon>Bacillati</taxon>
        <taxon>Actinomycetota</taxon>
        <taxon>Actinomycetes</taxon>
        <taxon>Pseudonocardiales</taxon>
        <taxon>Pseudonocardiaceae</taxon>
        <taxon>Amycolatopsis</taxon>
    </lineage>
</organism>
<gene>
    <name evidence="2" type="ORF">H4W30_001541</name>
</gene>
<evidence type="ECO:0000313" key="3">
    <source>
        <dbReference type="Proteomes" id="UP000656548"/>
    </source>
</evidence>
<dbReference type="EMBL" id="JADBEJ010000001">
    <property type="protein sequence ID" value="MBE1574512.1"/>
    <property type="molecule type" value="Genomic_DNA"/>
</dbReference>
<dbReference type="RefSeq" id="WP_192742121.1">
    <property type="nucleotide sequence ID" value="NZ_JADBEJ010000001.1"/>
</dbReference>
<accession>A0ABR9L2E6</accession>
<feature type="compositionally biased region" description="Basic and acidic residues" evidence="1">
    <location>
        <begin position="42"/>
        <end position="55"/>
    </location>
</feature>
<evidence type="ECO:0000313" key="2">
    <source>
        <dbReference type="EMBL" id="MBE1574512.1"/>
    </source>
</evidence>
<name>A0ABR9L2E6_9PSEU</name>
<sequence>MWTDRVDREPIEMANDSSLVDVPADWWRTESTNPNTEDEFEDTRREEEQQGQKSA</sequence>
<comment type="caution">
    <text evidence="2">The sequence shown here is derived from an EMBL/GenBank/DDBJ whole genome shotgun (WGS) entry which is preliminary data.</text>
</comment>
<proteinExistence type="predicted"/>
<reference evidence="2 3" key="1">
    <citation type="submission" date="2020-10" db="EMBL/GenBank/DDBJ databases">
        <title>Sequencing the genomes of 1000 actinobacteria strains.</title>
        <authorList>
            <person name="Klenk H.-P."/>
        </authorList>
    </citation>
    <scope>NUCLEOTIDE SEQUENCE [LARGE SCALE GENOMIC DNA]</scope>
    <source>
        <strain evidence="2 3">DSM 46661</strain>
    </source>
</reference>
<evidence type="ECO:0000256" key="1">
    <source>
        <dbReference type="SAM" id="MobiDB-lite"/>
    </source>
</evidence>
<protein>
    <submittedName>
        <fullName evidence="2">Uncharacterized protein</fullName>
    </submittedName>
</protein>